<reference evidence="11" key="1">
    <citation type="submission" date="2013-07" db="EMBL/GenBank/DDBJ databases">
        <title>The Genome Sequence of Cryptococcus bestiolae CBS10118.</title>
        <authorList>
            <consortium name="The Broad Institute Genome Sequencing Platform"/>
            <person name="Cuomo C."/>
            <person name="Litvintseva A."/>
            <person name="Chen Y."/>
            <person name="Heitman J."/>
            <person name="Sun S."/>
            <person name="Springer D."/>
            <person name="Dromer F."/>
            <person name="Young S.K."/>
            <person name="Zeng Q."/>
            <person name="Gargeya S."/>
            <person name="Fitzgerald M."/>
            <person name="Abouelleil A."/>
            <person name="Alvarado L."/>
            <person name="Berlin A.M."/>
            <person name="Chapman S.B."/>
            <person name="Dewar J."/>
            <person name="Goldberg J."/>
            <person name="Griggs A."/>
            <person name="Gujja S."/>
            <person name="Hansen M."/>
            <person name="Howarth C."/>
            <person name="Imamovic A."/>
            <person name="Larimer J."/>
            <person name="McCowan C."/>
            <person name="Murphy C."/>
            <person name="Pearson M."/>
            <person name="Priest M."/>
            <person name="Roberts A."/>
            <person name="Saif S."/>
            <person name="Shea T."/>
            <person name="Sykes S."/>
            <person name="Wortman J."/>
            <person name="Nusbaum C."/>
            <person name="Birren B."/>
        </authorList>
    </citation>
    <scope>NUCLEOTIDE SEQUENCE [LARGE SCALE GENOMIC DNA]</scope>
    <source>
        <strain evidence="11">CBS 10118</strain>
    </source>
</reference>
<dbReference type="GO" id="GO:0000462">
    <property type="term" value="P:maturation of SSU-rRNA from tricistronic rRNA transcript (SSU-rRNA, 5.8S rRNA, LSU-rRNA)"/>
    <property type="evidence" value="ECO:0007669"/>
    <property type="project" value="TreeGrafter"/>
</dbReference>
<feature type="compositionally biased region" description="Acidic residues" evidence="10">
    <location>
        <begin position="67"/>
        <end position="93"/>
    </location>
</feature>
<dbReference type="InterPro" id="IPR009292">
    <property type="entry name" value="RRP36"/>
</dbReference>
<dbReference type="PANTHER" id="PTHR21738:SF0">
    <property type="entry name" value="RIBOSOMAL RNA PROCESSING PROTEIN 36 HOMOLOG"/>
    <property type="match status" value="1"/>
</dbReference>
<dbReference type="EMBL" id="KI894025">
    <property type="protein sequence ID" value="OCF22509.1"/>
    <property type="molecule type" value="Genomic_DNA"/>
</dbReference>
<gene>
    <name evidence="11" type="ORF">I302_08159</name>
</gene>
<feature type="compositionally biased region" description="Acidic residues" evidence="10">
    <location>
        <begin position="18"/>
        <end position="42"/>
    </location>
</feature>
<evidence type="ECO:0000256" key="7">
    <source>
        <dbReference type="ARBA" id="ARBA00023274"/>
    </source>
</evidence>
<dbReference type="Pfam" id="PF06102">
    <property type="entry name" value="RRP36"/>
    <property type="match status" value="1"/>
</dbReference>
<dbReference type="PANTHER" id="PTHR21738">
    <property type="entry name" value="RIBOSOMAL RNA PROCESSING PROTEIN 36 HOMOLOG"/>
    <property type="match status" value="1"/>
</dbReference>
<evidence type="ECO:0000256" key="5">
    <source>
        <dbReference type="ARBA" id="ARBA00023054"/>
    </source>
</evidence>
<comment type="subcellular location">
    <subcellularLocation>
        <location evidence="1 9">Nucleus</location>
        <location evidence="1 9">Nucleolus</location>
    </subcellularLocation>
</comment>
<organism evidence="11">
    <name type="scientific">Kwoniella bestiolae CBS 10118</name>
    <dbReference type="NCBI Taxonomy" id="1296100"/>
    <lineage>
        <taxon>Eukaryota</taxon>
        <taxon>Fungi</taxon>
        <taxon>Dikarya</taxon>
        <taxon>Basidiomycota</taxon>
        <taxon>Agaricomycotina</taxon>
        <taxon>Tremellomycetes</taxon>
        <taxon>Tremellales</taxon>
        <taxon>Cryptococcaceae</taxon>
        <taxon>Kwoniella</taxon>
    </lineage>
</organism>
<evidence type="ECO:0000313" key="11">
    <source>
        <dbReference type="EMBL" id="OCF22509.1"/>
    </source>
</evidence>
<feature type="region of interest" description="Disordered" evidence="10">
    <location>
        <begin position="1"/>
        <end position="228"/>
    </location>
</feature>
<evidence type="ECO:0000256" key="4">
    <source>
        <dbReference type="ARBA" id="ARBA00022552"/>
    </source>
</evidence>
<feature type="compositionally biased region" description="Basic residues" evidence="10">
    <location>
        <begin position="368"/>
        <end position="383"/>
    </location>
</feature>
<feature type="compositionally biased region" description="Low complexity" evidence="10">
    <location>
        <begin position="117"/>
        <end position="133"/>
    </location>
</feature>
<keyword evidence="7 9" id="KW-0687">Ribonucleoprotein</keyword>
<dbReference type="VEuPathDB" id="FungiDB:I302_08159"/>
<evidence type="ECO:0000256" key="8">
    <source>
        <dbReference type="ARBA" id="ARBA00025053"/>
    </source>
</evidence>
<evidence type="ECO:0000256" key="10">
    <source>
        <dbReference type="SAM" id="MobiDB-lite"/>
    </source>
</evidence>
<name>A0A1B9FUR4_9TREE</name>
<feature type="compositionally biased region" description="Gly residues" evidence="10">
    <location>
        <begin position="387"/>
        <end position="397"/>
    </location>
</feature>
<dbReference type="GO" id="GO:0030686">
    <property type="term" value="C:90S preribosome"/>
    <property type="evidence" value="ECO:0007669"/>
    <property type="project" value="TreeGrafter"/>
</dbReference>
<protein>
    <recommendedName>
        <fullName evidence="9">rRNA biogenesis protein RRP36</fullName>
    </recommendedName>
</protein>
<evidence type="ECO:0000256" key="6">
    <source>
        <dbReference type="ARBA" id="ARBA00023242"/>
    </source>
</evidence>
<evidence type="ECO:0000256" key="9">
    <source>
        <dbReference type="RuleBase" id="RU368027"/>
    </source>
</evidence>
<comment type="similarity">
    <text evidence="2 9">Belongs to the RRP36 family.</text>
</comment>
<sequence>MAKGSSSKTKGRAIPPPEEVEDDYLEDDSEVDEFAEDYDSDDQSLNGEVSSGSEEDQEEGTGRWEADDWDENDDDDSEEDSQSGSDNGEDEDDMQLKRLQNDLTSLPLSTLAKAQKSLSSTSKQRSSSSSSGSSREDKLQAIKAKLAQMQKGKGKATTVDPYSRSASARDGGDAGNGRDSDSDSGPETGSTKRGSKHAPTAMSTKKQVSRNRQVVDVHKPQRLDPRFSSISAGNLDAHLHSASYSFLPSMLKEELSSLKTALVQAQKLERTCPWAEKPARTAEREKIELQLGRVRTRLVKSDNEERERNVLAKMKREEREKREQGKGAWYMKKSEWRHCTCEKRDLLLKSKFESLEAKGGKTAVKKAMEKKRKKIASREKKSRPFAPGGGGGGGTSEGGARKRQRV</sequence>
<proteinExistence type="inferred from homology"/>
<evidence type="ECO:0000256" key="3">
    <source>
        <dbReference type="ARBA" id="ARBA00022517"/>
    </source>
</evidence>
<feature type="compositionally biased region" description="Polar residues" evidence="10">
    <location>
        <begin position="201"/>
        <end position="212"/>
    </location>
</feature>
<dbReference type="AlphaFoldDB" id="A0A1B9FUR4"/>
<evidence type="ECO:0000256" key="2">
    <source>
        <dbReference type="ARBA" id="ARBA00009418"/>
    </source>
</evidence>
<dbReference type="GO" id="GO:0005730">
    <property type="term" value="C:nucleolus"/>
    <property type="evidence" value="ECO:0007669"/>
    <property type="project" value="UniProtKB-SubCell"/>
</dbReference>
<accession>A0A1B9FUR4</accession>
<comment type="function">
    <text evidence="8 9">Component of the 90S pre-ribosome involved in the maturation of rRNAs. Required for early cleavages of the pre-RNAs in the 40S ribosomal subunit maturation pathway.</text>
</comment>
<dbReference type="STRING" id="1296100.A0A1B9FUR4"/>
<reference evidence="11" key="2">
    <citation type="submission" date="2014-01" db="EMBL/GenBank/DDBJ databases">
        <title>Evolution of pathogenesis and genome organization in the Tremellales.</title>
        <authorList>
            <person name="Cuomo C."/>
            <person name="Litvintseva A."/>
            <person name="Heitman J."/>
            <person name="Chen Y."/>
            <person name="Sun S."/>
            <person name="Springer D."/>
            <person name="Dromer F."/>
            <person name="Young S."/>
            <person name="Zeng Q."/>
            <person name="Chapman S."/>
            <person name="Gujja S."/>
            <person name="Saif S."/>
            <person name="Birren B."/>
        </authorList>
    </citation>
    <scope>NUCLEOTIDE SEQUENCE</scope>
    <source>
        <strain evidence="11">CBS 10118</strain>
    </source>
</reference>
<keyword evidence="6 9" id="KW-0539">Nucleus</keyword>
<feature type="region of interest" description="Disordered" evidence="10">
    <location>
        <begin position="357"/>
        <end position="406"/>
    </location>
</feature>
<keyword evidence="4 9" id="KW-0698">rRNA processing</keyword>
<keyword evidence="5" id="KW-0175">Coiled coil</keyword>
<evidence type="ECO:0000256" key="1">
    <source>
        <dbReference type="ARBA" id="ARBA00004604"/>
    </source>
</evidence>
<comment type="subunit">
    <text evidence="9">Associates with 90S and pre-40S pre-ribosomal particles.</text>
</comment>
<feature type="compositionally biased region" description="Basic and acidic residues" evidence="10">
    <location>
        <begin position="170"/>
        <end position="181"/>
    </location>
</feature>
<feature type="compositionally biased region" description="Polar residues" evidence="10">
    <location>
        <begin position="43"/>
        <end position="52"/>
    </location>
</feature>
<dbReference type="OrthoDB" id="448446at2759"/>
<keyword evidence="3 9" id="KW-0690">Ribosome biogenesis</keyword>
<feature type="compositionally biased region" description="Basic and acidic residues" evidence="10">
    <location>
        <begin position="213"/>
        <end position="225"/>
    </location>
</feature>